<feature type="compositionally biased region" description="Basic and acidic residues" evidence="1">
    <location>
        <begin position="82"/>
        <end position="113"/>
    </location>
</feature>
<reference evidence="3 4" key="1">
    <citation type="submission" date="2020-04" db="EMBL/GenBank/DDBJ databases">
        <title>Chromosome-level genome assembly of a cyprinid fish Onychostoma macrolepis by integration of Nanopore Sequencing, Bionano and Hi-C technology.</title>
        <authorList>
            <person name="Wang D."/>
        </authorList>
    </citation>
    <scope>NUCLEOTIDE SEQUENCE [LARGE SCALE GENOMIC DNA]</scope>
    <source>
        <strain evidence="3">SWU-2019</strain>
        <tissue evidence="3">Muscle</tissue>
    </source>
</reference>
<evidence type="ECO:0000313" key="4">
    <source>
        <dbReference type="Proteomes" id="UP000579812"/>
    </source>
</evidence>
<comment type="caution">
    <text evidence="3">The sequence shown here is derived from an EMBL/GenBank/DDBJ whole genome shotgun (WGS) entry which is preliminary data.</text>
</comment>
<dbReference type="Pfam" id="PF10545">
    <property type="entry name" value="MADF_DNA_bdg"/>
    <property type="match status" value="1"/>
</dbReference>
<proteinExistence type="predicted"/>
<accession>A0A7J6C388</accession>
<evidence type="ECO:0000256" key="1">
    <source>
        <dbReference type="SAM" id="MobiDB-lite"/>
    </source>
</evidence>
<dbReference type="EMBL" id="JAAMOB010000018">
    <property type="protein sequence ID" value="KAF4101521.1"/>
    <property type="molecule type" value="Genomic_DNA"/>
</dbReference>
<organism evidence="3 4">
    <name type="scientific">Onychostoma macrolepis</name>
    <dbReference type="NCBI Taxonomy" id="369639"/>
    <lineage>
        <taxon>Eukaryota</taxon>
        <taxon>Metazoa</taxon>
        <taxon>Chordata</taxon>
        <taxon>Craniata</taxon>
        <taxon>Vertebrata</taxon>
        <taxon>Euteleostomi</taxon>
        <taxon>Actinopterygii</taxon>
        <taxon>Neopterygii</taxon>
        <taxon>Teleostei</taxon>
        <taxon>Ostariophysi</taxon>
        <taxon>Cypriniformes</taxon>
        <taxon>Cyprinidae</taxon>
        <taxon>Acrossocheilinae</taxon>
        <taxon>Onychostoma</taxon>
    </lineage>
</organism>
<gene>
    <name evidence="3" type="ORF">G5714_017953</name>
</gene>
<protein>
    <recommendedName>
        <fullName evidence="2">MADF domain-containing protein</fullName>
    </recommendedName>
</protein>
<evidence type="ECO:0000259" key="2">
    <source>
        <dbReference type="Pfam" id="PF10545"/>
    </source>
</evidence>
<sequence length="134" mass="15871">MVTFCKLDECRKKWRDLRDVYVRERREKKKKISGAAAIQKRHWWYYHIMTFLLISSRPTSENMEEERGEGRKDEEDIADVSTEERHGQEMEGGKDVTGRHRVEISAEESRVDSLVEDMTGEEGRKRQSTDFTQS</sequence>
<feature type="domain" description="MADF" evidence="2">
    <location>
        <begin position="6"/>
        <end position="52"/>
    </location>
</feature>
<dbReference type="AlphaFoldDB" id="A0A7J6C388"/>
<evidence type="ECO:0000313" key="3">
    <source>
        <dbReference type="EMBL" id="KAF4101521.1"/>
    </source>
</evidence>
<name>A0A7J6C388_9TELE</name>
<feature type="region of interest" description="Disordered" evidence="1">
    <location>
        <begin position="58"/>
        <end position="134"/>
    </location>
</feature>
<keyword evidence="4" id="KW-1185">Reference proteome</keyword>
<dbReference type="Proteomes" id="UP000579812">
    <property type="component" value="Unassembled WGS sequence"/>
</dbReference>
<dbReference type="InterPro" id="IPR006578">
    <property type="entry name" value="MADF-dom"/>
</dbReference>